<evidence type="ECO:0000256" key="1">
    <source>
        <dbReference type="SAM" id="SignalP"/>
    </source>
</evidence>
<evidence type="ECO:0000313" key="2">
    <source>
        <dbReference type="EMBL" id="PSW08254.1"/>
    </source>
</evidence>
<proteinExistence type="predicted"/>
<dbReference type="AlphaFoldDB" id="A0A2T3N6A2"/>
<evidence type="ECO:0008006" key="4">
    <source>
        <dbReference type="Google" id="ProtNLM"/>
    </source>
</evidence>
<dbReference type="RefSeq" id="WP_107300665.1">
    <property type="nucleotide sequence ID" value="NZ_PYMB01000022.1"/>
</dbReference>
<gene>
    <name evidence="2" type="ORF">C9J01_24090</name>
</gene>
<organism evidence="2 3">
    <name type="scientific">Photobacterium rosenbergii</name>
    <dbReference type="NCBI Taxonomy" id="294936"/>
    <lineage>
        <taxon>Bacteria</taxon>
        <taxon>Pseudomonadati</taxon>
        <taxon>Pseudomonadota</taxon>
        <taxon>Gammaproteobacteria</taxon>
        <taxon>Vibrionales</taxon>
        <taxon>Vibrionaceae</taxon>
        <taxon>Photobacterium</taxon>
    </lineage>
</organism>
<comment type="caution">
    <text evidence="2">The sequence shown here is derived from an EMBL/GenBank/DDBJ whole genome shotgun (WGS) entry which is preliminary data.</text>
</comment>
<evidence type="ECO:0000313" key="3">
    <source>
        <dbReference type="Proteomes" id="UP000241346"/>
    </source>
</evidence>
<reference evidence="2 3" key="1">
    <citation type="submission" date="2018-03" db="EMBL/GenBank/DDBJ databases">
        <title>Whole genome sequencing of Histamine producing bacteria.</title>
        <authorList>
            <person name="Butler K."/>
        </authorList>
    </citation>
    <scope>NUCLEOTIDE SEQUENCE [LARGE SCALE GENOMIC DNA]</scope>
    <source>
        <strain evidence="2 3">DSM 19138</strain>
    </source>
</reference>
<sequence length="355" mass="38964">MGKAKMNTMIRILATASCLAFWSGLVQGAQYTIPISLLYYTPGATSNYVFPRSGVANSALCSENKPYANQYLLNGKSQGIHSHTLNIRIGQPAVVTLYESKGKGTAQLKISPLGVRKTASLGWVGPLKSSDTCASLNLSWDFFVEKSINSNSTLEETPYLNTNPTFYYTLAFELLDANNVPPGIYYTRGGYQFKSSELAMSQGTTQSSMVSPYIPTLSLVVGHVFKIDMPYTSVSLMQSYGNDDIFTGKVRFRAQSNERYSITMTCSSPSSATSGGDCNFAGTQMELATQARFPKQGRTFDLRHNIPTYIDGADFTDSLYEYPGYIDFTLSGVSQHGETGKTYFDTVNLTFEADF</sequence>
<accession>A0A2T3N6A2</accession>
<keyword evidence="1" id="KW-0732">Signal</keyword>
<dbReference type="EMBL" id="PYMB01000022">
    <property type="protein sequence ID" value="PSW08254.1"/>
    <property type="molecule type" value="Genomic_DNA"/>
</dbReference>
<feature type="signal peptide" evidence="1">
    <location>
        <begin position="1"/>
        <end position="28"/>
    </location>
</feature>
<protein>
    <recommendedName>
        <fullName evidence="4">Fimbrial protein</fullName>
    </recommendedName>
</protein>
<dbReference type="OrthoDB" id="9849435at2"/>
<name>A0A2T3N6A2_9GAMM</name>
<dbReference type="Proteomes" id="UP000241346">
    <property type="component" value="Unassembled WGS sequence"/>
</dbReference>
<feature type="chain" id="PRO_5015498676" description="Fimbrial protein" evidence="1">
    <location>
        <begin position="29"/>
        <end position="355"/>
    </location>
</feature>